<keyword evidence="4" id="KW-1185">Reference proteome</keyword>
<dbReference type="AlphaFoldDB" id="A0A0E0G308"/>
<evidence type="ECO:0000313" key="3">
    <source>
        <dbReference type="EnsemblPlants" id="ONIVA02G08320.1"/>
    </source>
</evidence>
<dbReference type="FunFam" id="3.40.50.1110:FF:000003">
    <property type="entry name" value="GDSL esterase/lipase APG"/>
    <property type="match status" value="2"/>
</dbReference>
<sequence>MRSPRDLVVAVALLQLSVLLLLLSGEPAAAAGKSKVAAIIVFGDSTVDTGNNNYLSTLVRSDFAPYGRDLQLAGAGVSGSGGGNGRPTGRFSNGRLAVDFISEAFGLPPLVPAYLDPAVNMSSLGAGACFASAGAGYDNATSDLFSVLPLWKELDYFKEYAARLRSFRGDDDAAAAAAAATLSEALYIVSMGTNDFLENYYAVARGHAAEYSTAAAYGDYLLGVAEAFVRELHALGARKVDLNGLPPMGCLPLERATGGACTEEYNAVAERFNAGLQDMIARLNGELGGGARIVYGDVYRPVAAGGNVKAGCCGVTGVFEMGYMCGAGARSPLTCTDASKFAFWDAIHPTERLHRAIADAKMNTTLHLAAMASPLVRLLLLLLLLVAAASRGAASAAKAARVTAVIVFGDSTVDTGNNNQIGTPLRSDFPPYGRDMPGGARATGRFGNGRLAPDFMSESLGLPPLVPAYLDPAYGIADFARGVCFASAGTGLDNATAGVLSVIPLWKEVEYYREYQRRLRAHAGAAAARDVVRGALHVVSIGTNDFLENYYMLATGRFARYSVGEYEDYLVAAARAFLAAIHRLGARRVTFAGLSPMGCLPLERTAGALLGGGGGGCVEEYNRVAREYNGKVEAMVRSLRAELPRLKVAFIPVYDNMLDLITHPEKYGLENVEEGCCATGRFEMGFMCNDESPLTCDDASKYLFWDAFHPTEKVNRIMAQHTLDVCYQQGVL</sequence>
<reference evidence="3" key="1">
    <citation type="submission" date="2015-04" db="UniProtKB">
        <authorList>
            <consortium name="EnsemblPlants"/>
        </authorList>
    </citation>
    <scope>IDENTIFICATION</scope>
    <source>
        <strain evidence="3">SL10</strain>
    </source>
</reference>
<feature type="chain" id="PRO_5002360073" description="GDSL esterase/lipase" evidence="2">
    <location>
        <begin position="32"/>
        <end position="732"/>
    </location>
</feature>
<evidence type="ECO:0000256" key="2">
    <source>
        <dbReference type="SAM" id="SignalP"/>
    </source>
</evidence>
<dbReference type="STRING" id="4536.A0A0E0G308"/>
<dbReference type="Proteomes" id="UP000006591">
    <property type="component" value="Chromosome 2"/>
</dbReference>
<dbReference type="Gramene" id="ONIVA02G08320.1">
    <property type="protein sequence ID" value="ONIVA02G08320.1"/>
    <property type="gene ID" value="ONIVA02G08320"/>
</dbReference>
<dbReference type="eggNOG" id="ENOG502QQ8I">
    <property type="taxonomic scope" value="Eukaryota"/>
</dbReference>
<proteinExistence type="inferred from homology"/>
<feature type="signal peptide" evidence="2">
    <location>
        <begin position="1"/>
        <end position="31"/>
    </location>
</feature>
<dbReference type="PANTHER" id="PTHR45642">
    <property type="entry name" value="GDSL ESTERASE/LIPASE EXL3"/>
    <property type="match status" value="1"/>
</dbReference>
<evidence type="ECO:0000256" key="1">
    <source>
        <dbReference type="ARBA" id="ARBA00008668"/>
    </source>
</evidence>
<evidence type="ECO:0008006" key="5">
    <source>
        <dbReference type="Google" id="ProtNLM"/>
    </source>
</evidence>
<dbReference type="InterPro" id="IPR036514">
    <property type="entry name" value="SGNH_hydro_sf"/>
</dbReference>
<accession>A0A0E0G308</accession>
<organism evidence="3">
    <name type="scientific">Oryza nivara</name>
    <name type="common">Indian wild rice</name>
    <name type="synonym">Oryza sativa f. spontanea</name>
    <dbReference type="NCBI Taxonomy" id="4536"/>
    <lineage>
        <taxon>Eukaryota</taxon>
        <taxon>Viridiplantae</taxon>
        <taxon>Streptophyta</taxon>
        <taxon>Embryophyta</taxon>
        <taxon>Tracheophyta</taxon>
        <taxon>Spermatophyta</taxon>
        <taxon>Magnoliopsida</taxon>
        <taxon>Liliopsida</taxon>
        <taxon>Poales</taxon>
        <taxon>Poaceae</taxon>
        <taxon>BOP clade</taxon>
        <taxon>Oryzoideae</taxon>
        <taxon>Oryzeae</taxon>
        <taxon>Oryzinae</taxon>
        <taxon>Oryza</taxon>
    </lineage>
</organism>
<name>A0A0E0G308_ORYNI</name>
<dbReference type="CDD" id="cd01837">
    <property type="entry name" value="SGNH_plant_lipase_like"/>
    <property type="match status" value="2"/>
</dbReference>
<dbReference type="Pfam" id="PF00657">
    <property type="entry name" value="Lipase_GDSL"/>
    <property type="match status" value="2"/>
</dbReference>
<protein>
    <recommendedName>
        <fullName evidence="5">GDSL esterase/lipase</fullName>
    </recommendedName>
</protein>
<dbReference type="SUPFAM" id="SSF52266">
    <property type="entry name" value="SGNH hydrolase"/>
    <property type="match status" value="2"/>
</dbReference>
<keyword evidence="2" id="KW-0732">Signal</keyword>
<dbReference type="InterPro" id="IPR001087">
    <property type="entry name" value="GDSL"/>
</dbReference>
<dbReference type="EnsemblPlants" id="ONIVA02G08320.1">
    <property type="protein sequence ID" value="ONIVA02G08320.1"/>
    <property type="gene ID" value="ONIVA02G08320"/>
</dbReference>
<dbReference type="GO" id="GO:0016788">
    <property type="term" value="F:hydrolase activity, acting on ester bonds"/>
    <property type="evidence" value="ECO:0007669"/>
    <property type="project" value="InterPro"/>
</dbReference>
<dbReference type="OMA" id="MAHNIMP"/>
<evidence type="ECO:0000313" key="4">
    <source>
        <dbReference type="Proteomes" id="UP000006591"/>
    </source>
</evidence>
<reference evidence="3" key="2">
    <citation type="submission" date="2018-04" db="EMBL/GenBank/DDBJ databases">
        <title>OnivRS2 (Oryza nivara Reference Sequence Version 2).</title>
        <authorList>
            <person name="Zhang J."/>
            <person name="Kudrna D."/>
            <person name="Lee S."/>
            <person name="Talag J."/>
            <person name="Rajasekar S."/>
            <person name="Welchert J."/>
            <person name="Hsing Y.-I."/>
            <person name="Wing R.A."/>
        </authorList>
    </citation>
    <scope>NUCLEOTIDE SEQUENCE [LARGE SCALE GENOMIC DNA]</scope>
    <source>
        <strain evidence="3">SL10</strain>
    </source>
</reference>
<dbReference type="PANTHER" id="PTHR45642:SF48">
    <property type="entry name" value="OS02G0189300 PROTEIN"/>
    <property type="match status" value="1"/>
</dbReference>
<dbReference type="InterPro" id="IPR050592">
    <property type="entry name" value="GDSL_lipolytic_enzyme"/>
</dbReference>
<comment type="similarity">
    <text evidence="1">Belongs to the 'GDSL' lipolytic enzyme family.</text>
</comment>
<dbReference type="Gene3D" id="3.40.50.1110">
    <property type="entry name" value="SGNH hydrolase"/>
    <property type="match status" value="2"/>
</dbReference>
<dbReference type="InterPro" id="IPR035669">
    <property type="entry name" value="SGNH_plant_lipase-like"/>
</dbReference>